<keyword evidence="2" id="KW-1185">Reference proteome</keyword>
<dbReference type="AlphaFoldDB" id="A0A2T0TJH3"/>
<proteinExistence type="predicted"/>
<evidence type="ECO:0000313" key="2">
    <source>
        <dbReference type="Proteomes" id="UP000239494"/>
    </source>
</evidence>
<organism evidence="1 2">
    <name type="scientific">Umezawaea tangerina</name>
    <dbReference type="NCBI Taxonomy" id="84725"/>
    <lineage>
        <taxon>Bacteria</taxon>
        <taxon>Bacillati</taxon>
        <taxon>Actinomycetota</taxon>
        <taxon>Actinomycetes</taxon>
        <taxon>Pseudonocardiales</taxon>
        <taxon>Pseudonocardiaceae</taxon>
        <taxon>Umezawaea</taxon>
    </lineage>
</organism>
<protein>
    <submittedName>
        <fullName evidence="1">Uncharacterized protein</fullName>
    </submittedName>
</protein>
<accession>A0A2T0TJH3</accession>
<evidence type="ECO:0000313" key="1">
    <source>
        <dbReference type="EMBL" id="PRY45769.1"/>
    </source>
</evidence>
<comment type="caution">
    <text evidence="1">The sequence shown here is derived from an EMBL/GenBank/DDBJ whole genome shotgun (WGS) entry which is preliminary data.</text>
</comment>
<name>A0A2T0TJH3_9PSEU</name>
<gene>
    <name evidence="1" type="ORF">CLV43_10129</name>
</gene>
<sequence>MRVDIVAQWVRTVWTEDATGGSAALLLPVAFELPELAPLLTHEVTQQEWHNFAPHSTVHHDRPDQNQVTLHEEEDRVRVNLLVSPIGRPYRPRRPPAIWVKSGEFVRWQINYRYSGLTTDAWIYALDTLNLTCGPTTQDVFLTTPTHTVNELVDLF</sequence>
<dbReference type="EMBL" id="PVTF01000001">
    <property type="protein sequence ID" value="PRY45769.1"/>
    <property type="molecule type" value="Genomic_DNA"/>
</dbReference>
<reference evidence="1 2" key="1">
    <citation type="submission" date="2018-03" db="EMBL/GenBank/DDBJ databases">
        <title>Genomic Encyclopedia of Archaeal and Bacterial Type Strains, Phase II (KMG-II): from individual species to whole genera.</title>
        <authorList>
            <person name="Goeker M."/>
        </authorList>
    </citation>
    <scope>NUCLEOTIDE SEQUENCE [LARGE SCALE GENOMIC DNA]</scope>
    <source>
        <strain evidence="1 2">DSM 44720</strain>
    </source>
</reference>
<dbReference type="Proteomes" id="UP000239494">
    <property type="component" value="Unassembled WGS sequence"/>
</dbReference>